<feature type="domain" description="Ketoreductase" evidence="2">
    <location>
        <begin position="220"/>
        <end position="396"/>
    </location>
</feature>
<evidence type="ECO:0000256" key="1">
    <source>
        <dbReference type="ARBA" id="ARBA00006484"/>
    </source>
</evidence>
<name>A0A4Y4DAC7_KOCVA</name>
<gene>
    <name evidence="3" type="primary">fabG_2</name>
    <name evidence="3" type="ORF">KVA01_18550</name>
</gene>
<comment type="similarity">
    <text evidence="1">Belongs to the short-chain dehydrogenases/reductases (SDR) family.</text>
</comment>
<evidence type="ECO:0000313" key="3">
    <source>
        <dbReference type="EMBL" id="GEC99700.1"/>
    </source>
</evidence>
<dbReference type="FunFam" id="3.40.50.720:FF:000338">
    <property type="entry name" value="3-oxoacyl-ACP reductase FabG"/>
    <property type="match status" value="1"/>
</dbReference>
<accession>A0A4Y4DAC7</accession>
<dbReference type="OrthoDB" id="9804774at2"/>
<dbReference type="PROSITE" id="PS00061">
    <property type="entry name" value="ADH_SHORT"/>
    <property type="match status" value="1"/>
</dbReference>
<dbReference type="EMBL" id="BJNW01000016">
    <property type="protein sequence ID" value="GEC99700.1"/>
    <property type="molecule type" value="Genomic_DNA"/>
</dbReference>
<sequence>MTDTYLDMVNSGLGKQLASKLGLPRPVTLRRFKAGADFPDGSVLVLGKGRAGDAAAKDLLAWNLDVRRTAQDVDRVGAVVIDYTEAESPAQLGGPALELASALRKLRPGGRVITLSRPALGIGTGAASGAAGSEALSPAVSAARQGAVGILRSVAQEMRGGVTANGVLIADGVAVDAPSVTGAIRFFLSGRSAYVDGQFLTVGDDRGDAGLDWDHPVAGKVAVVTGAARGIGEQVTRTLAASGATVIPVDVPMAGDALTKLANELRVPALQLDVTDPQAGQKILDLVTARYGRLDLVVHNAGITRDKMLANMDQAKWDSVIAVNIESQLRINETLLASEDLGAAPRIVCLASTSGVAGNRGQTNYAASKAGVIGLVAATAPLIAAKGGTINAVAPGFIESDMTAKIPAARRQISRRLNSLQQGGLPVDVAQAITFLLSDAAGGINGQTLRVCGQSLVGA</sequence>
<evidence type="ECO:0000313" key="4">
    <source>
        <dbReference type="Proteomes" id="UP000315730"/>
    </source>
</evidence>
<dbReference type="SMART" id="SM00822">
    <property type="entry name" value="PKS_KR"/>
    <property type="match status" value="1"/>
</dbReference>
<dbReference type="Proteomes" id="UP000315730">
    <property type="component" value="Unassembled WGS sequence"/>
</dbReference>
<evidence type="ECO:0000259" key="2">
    <source>
        <dbReference type="SMART" id="SM00822"/>
    </source>
</evidence>
<dbReference type="InterPro" id="IPR002347">
    <property type="entry name" value="SDR_fam"/>
</dbReference>
<dbReference type="RefSeq" id="WP_141269909.1">
    <property type="nucleotide sequence ID" value="NZ_BJNW01000016.1"/>
</dbReference>
<dbReference type="InterPro" id="IPR050259">
    <property type="entry name" value="SDR"/>
</dbReference>
<keyword evidence="4" id="KW-1185">Reference proteome</keyword>
<dbReference type="PRINTS" id="PR00080">
    <property type="entry name" value="SDRFAMILY"/>
</dbReference>
<protein>
    <submittedName>
        <fullName evidence="3">3-oxoacyl-ACP reductase</fullName>
    </submittedName>
</protein>
<dbReference type="SUPFAM" id="SSF51735">
    <property type="entry name" value="NAD(P)-binding Rossmann-fold domains"/>
    <property type="match status" value="1"/>
</dbReference>
<dbReference type="InterPro" id="IPR020904">
    <property type="entry name" value="Sc_DH/Rdtase_CS"/>
</dbReference>
<dbReference type="InterPro" id="IPR036291">
    <property type="entry name" value="NAD(P)-bd_dom_sf"/>
</dbReference>
<dbReference type="Gene3D" id="3.40.50.720">
    <property type="entry name" value="NAD(P)-binding Rossmann-like Domain"/>
    <property type="match status" value="2"/>
</dbReference>
<dbReference type="PANTHER" id="PTHR42879:SF2">
    <property type="entry name" value="3-OXOACYL-[ACYL-CARRIER-PROTEIN] REDUCTASE FABG"/>
    <property type="match status" value="1"/>
</dbReference>
<reference evidence="3 4" key="1">
    <citation type="submission" date="2019-06" db="EMBL/GenBank/DDBJ databases">
        <title>Whole genome shotgun sequence of Kocuria varians NBRC 15358.</title>
        <authorList>
            <person name="Hosoyama A."/>
            <person name="Uohara A."/>
            <person name="Ohji S."/>
            <person name="Ichikawa N."/>
        </authorList>
    </citation>
    <scope>NUCLEOTIDE SEQUENCE [LARGE SCALE GENOMIC DNA]</scope>
    <source>
        <strain evidence="3 4">NBRC 15358</strain>
    </source>
</reference>
<dbReference type="STRING" id="1272.GCA_900014985_02245"/>
<dbReference type="AlphaFoldDB" id="A0A4Y4DAC7"/>
<proteinExistence type="inferred from homology"/>
<organism evidence="3 4">
    <name type="scientific">Kocuria varians</name>
    <name type="common">Micrococcus varians</name>
    <dbReference type="NCBI Taxonomy" id="1272"/>
    <lineage>
        <taxon>Bacteria</taxon>
        <taxon>Bacillati</taxon>
        <taxon>Actinomycetota</taxon>
        <taxon>Actinomycetes</taxon>
        <taxon>Micrococcales</taxon>
        <taxon>Micrococcaceae</taxon>
        <taxon>Kocuria</taxon>
    </lineage>
</organism>
<dbReference type="Pfam" id="PF13561">
    <property type="entry name" value="adh_short_C2"/>
    <property type="match status" value="1"/>
</dbReference>
<dbReference type="GO" id="GO:0032787">
    <property type="term" value="P:monocarboxylic acid metabolic process"/>
    <property type="evidence" value="ECO:0007669"/>
    <property type="project" value="UniProtKB-ARBA"/>
</dbReference>
<dbReference type="PANTHER" id="PTHR42879">
    <property type="entry name" value="3-OXOACYL-(ACYL-CARRIER-PROTEIN) REDUCTASE"/>
    <property type="match status" value="1"/>
</dbReference>
<dbReference type="InterPro" id="IPR057326">
    <property type="entry name" value="KR_dom"/>
</dbReference>
<dbReference type="NCBIfam" id="NF006110">
    <property type="entry name" value="PRK08261.1"/>
    <property type="match status" value="1"/>
</dbReference>
<dbReference type="PRINTS" id="PR00081">
    <property type="entry name" value="GDHRDH"/>
</dbReference>
<comment type="caution">
    <text evidence="3">The sequence shown here is derived from an EMBL/GenBank/DDBJ whole genome shotgun (WGS) entry which is preliminary data.</text>
</comment>